<dbReference type="OrthoDB" id="7053268at2"/>
<feature type="region of interest" description="Disordered" evidence="1">
    <location>
        <begin position="553"/>
        <end position="579"/>
    </location>
</feature>
<evidence type="ECO:0000313" key="5">
    <source>
        <dbReference type="Proteomes" id="UP000302163"/>
    </source>
</evidence>
<reference evidence="4 5" key="1">
    <citation type="submission" date="2019-05" db="EMBL/GenBank/DDBJ databases">
        <title>Complete genome sequence of Izhakiella calystegiae KSNA2, an endophyte isolated from beach morning glory (Calystegia soldanella).</title>
        <authorList>
            <person name="Jiang L."/>
            <person name="Jeong J.C."/>
            <person name="Kim C.Y."/>
            <person name="Kim D.H."/>
            <person name="Kim S.W."/>
            <person name="Lee j."/>
        </authorList>
    </citation>
    <scope>NUCLEOTIDE SEQUENCE [LARGE SCALE GENOMIC DNA]</scope>
    <source>
        <strain evidence="4 5">KSNA2</strain>
    </source>
</reference>
<dbReference type="InterPro" id="IPR007844">
    <property type="entry name" value="AsmA"/>
</dbReference>
<sequence>MTLLKKLIVTLLVAIILVIVALYIVVQTRWGASQVTRWINENSRYHLTFDRLDHRWTSPTHLVLDNVSFGQNGHPASLVAKSVDIGLSSRQLTRPRHVASLTLIDGTLNLNNRPLSVPLQADTLRLNRMALNRSGDPWQLSGHQINGGISPWLPEAGYPLGKQAQIEISAGEITLNGIPARNVLVQGNIRDRNLTLTTIGADLSRGTLTASARRDVSGHWLINTLRLNNIRLQSDKSPGELLKPVTDLASVKINNMDVTDARLQGPGWAVTDLDMNLRNVTLNHGAWRSDDGTLSLNASELIYGRLHLFDPIFNADLAPGGVKLRQFTSRWENGMVRTSGEWQRTSQTLALNELVLAGVEYTLPENWRSLWQTQLPEWLNTVAVKSASASRNLLIDINPDFPFQLTGLDGSGSQLQLVRNRQWGLWSGTLNLNAATATFNRTDLRHPSIKLDAASDAIRVSELSAFAGEGLMEASATVSQLPQRQFSLTMNGRNVPLDVLNHWGWPLPGQKGNGNITLNLNGSLAAGTPLKSGLNGQLKVTDTQGRQTEHQRVNGELTGNAPTPAPQPPLVPQAAMPAP</sequence>
<dbReference type="Pfam" id="PF05170">
    <property type="entry name" value="AsmA"/>
    <property type="match status" value="1"/>
</dbReference>
<protein>
    <submittedName>
        <fullName evidence="4">AsmA family protein</fullName>
    </submittedName>
</protein>
<feature type="transmembrane region" description="Helical" evidence="2">
    <location>
        <begin position="7"/>
        <end position="26"/>
    </location>
</feature>
<keyword evidence="2" id="KW-0472">Membrane</keyword>
<feature type="domain" description="AsmA" evidence="3">
    <location>
        <begin position="250"/>
        <end position="545"/>
    </location>
</feature>
<name>A0A4P8YQM3_9ENTR</name>
<dbReference type="AlphaFoldDB" id="A0A4P8YQM3"/>
<keyword evidence="2" id="KW-1133">Transmembrane helix</keyword>
<evidence type="ECO:0000313" key="4">
    <source>
        <dbReference type="EMBL" id="QCT22613.1"/>
    </source>
</evidence>
<keyword evidence="5" id="KW-1185">Reference proteome</keyword>
<dbReference type="EMBL" id="CP040428">
    <property type="protein sequence ID" value="QCT22613.1"/>
    <property type="molecule type" value="Genomic_DNA"/>
</dbReference>
<evidence type="ECO:0000256" key="1">
    <source>
        <dbReference type="SAM" id="MobiDB-lite"/>
    </source>
</evidence>
<accession>A0A4P8YQM3</accession>
<proteinExistence type="predicted"/>
<organism evidence="4 5">
    <name type="scientific">Jejubacter calystegiae</name>
    <dbReference type="NCBI Taxonomy" id="2579935"/>
    <lineage>
        <taxon>Bacteria</taxon>
        <taxon>Pseudomonadati</taxon>
        <taxon>Pseudomonadota</taxon>
        <taxon>Gammaproteobacteria</taxon>
        <taxon>Enterobacterales</taxon>
        <taxon>Enterobacteriaceae</taxon>
        <taxon>Jejubacter</taxon>
    </lineage>
</organism>
<evidence type="ECO:0000256" key="2">
    <source>
        <dbReference type="SAM" id="Phobius"/>
    </source>
</evidence>
<dbReference type="RefSeq" id="WP_138099120.1">
    <property type="nucleotide sequence ID" value="NZ_CP040428.1"/>
</dbReference>
<keyword evidence="2" id="KW-0812">Transmembrane</keyword>
<evidence type="ECO:0000259" key="3">
    <source>
        <dbReference type="Pfam" id="PF05170"/>
    </source>
</evidence>
<gene>
    <name evidence="4" type="ORF">FEM41_05795</name>
</gene>
<dbReference type="KEGG" id="izh:FEM41_05795"/>
<dbReference type="Proteomes" id="UP000302163">
    <property type="component" value="Chromosome"/>
</dbReference>